<feature type="domain" description="Thiamine-binding protein" evidence="2">
    <location>
        <begin position="5"/>
        <end position="84"/>
    </location>
</feature>
<proteinExistence type="inferred from homology"/>
<evidence type="ECO:0000259" key="2">
    <source>
        <dbReference type="Pfam" id="PF01910"/>
    </source>
</evidence>
<dbReference type="PANTHER" id="PTHR33777">
    <property type="entry name" value="UPF0045 PROTEIN ECM15"/>
    <property type="match status" value="1"/>
</dbReference>
<dbReference type="Proteomes" id="UP001500920">
    <property type="component" value="Unassembled WGS sequence"/>
</dbReference>
<keyword evidence="4" id="KW-1185">Reference proteome</keyword>
<sequence length="101" mass="11444">MNYIMSIQLLPHHPNTSDAFSHVKGAIELIENSELTHFIGPMETTVEGDIDELLKLVKKLNGHLAQEGCDTVVSNIKLVQSEEKIEIKNVLSDYYEFDDEE</sequence>
<dbReference type="RefSeq" id="WP_344700606.1">
    <property type="nucleotide sequence ID" value="NZ_BAABCK010000002.1"/>
</dbReference>
<dbReference type="SUPFAM" id="SSF89957">
    <property type="entry name" value="MTH1187/YkoF-like"/>
    <property type="match status" value="1"/>
</dbReference>
<reference evidence="4" key="1">
    <citation type="journal article" date="2019" name="Int. J. Syst. Evol. Microbiol.">
        <title>The Global Catalogue of Microorganisms (GCM) 10K type strain sequencing project: providing services to taxonomists for standard genome sequencing and annotation.</title>
        <authorList>
            <consortium name="The Broad Institute Genomics Platform"/>
            <consortium name="The Broad Institute Genome Sequencing Center for Infectious Disease"/>
            <person name="Wu L."/>
            <person name="Ma J."/>
        </authorList>
    </citation>
    <scope>NUCLEOTIDE SEQUENCE [LARGE SCALE GENOMIC DNA]</scope>
    <source>
        <strain evidence="4">JCM 16981</strain>
    </source>
</reference>
<dbReference type="InterPro" id="IPR029756">
    <property type="entry name" value="MTH1187/YkoF-like"/>
</dbReference>
<evidence type="ECO:0000256" key="1">
    <source>
        <dbReference type="ARBA" id="ARBA00010272"/>
    </source>
</evidence>
<dbReference type="InterPro" id="IPR002767">
    <property type="entry name" value="Thiamine_BP"/>
</dbReference>
<evidence type="ECO:0000313" key="4">
    <source>
        <dbReference type="Proteomes" id="UP001500920"/>
    </source>
</evidence>
<comment type="caution">
    <text evidence="3">The sequence shown here is derived from an EMBL/GenBank/DDBJ whole genome shotgun (WGS) entry which is preliminary data.</text>
</comment>
<accession>A0ABP7E2U7</accession>
<name>A0ABP7E2U7_9STAP</name>
<dbReference type="EMBL" id="BAABCK010000002">
    <property type="protein sequence ID" value="GAA3713503.1"/>
    <property type="molecule type" value="Genomic_DNA"/>
</dbReference>
<dbReference type="Pfam" id="PF01910">
    <property type="entry name" value="Thiamine_BP"/>
    <property type="match status" value="1"/>
</dbReference>
<dbReference type="PANTHER" id="PTHR33777:SF1">
    <property type="entry name" value="UPF0045 PROTEIN ECM15"/>
    <property type="match status" value="1"/>
</dbReference>
<dbReference type="InterPro" id="IPR051614">
    <property type="entry name" value="UPF0045_domain"/>
</dbReference>
<gene>
    <name evidence="3" type="ORF">GCM10022378_00420</name>
</gene>
<comment type="similarity">
    <text evidence="1">Belongs to the UPF0045 family.</text>
</comment>
<dbReference type="Gene3D" id="3.30.70.930">
    <property type="match status" value="1"/>
</dbReference>
<evidence type="ECO:0000313" key="3">
    <source>
        <dbReference type="EMBL" id="GAA3713503.1"/>
    </source>
</evidence>
<protein>
    <submittedName>
        <fullName evidence="3">MTH1187 family thiamine-binding protein</fullName>
    </submittedName>
</protein>
<organism evidence="3 4">
    <name type="scientific">Salinicoccus jeotgali</name>
    <dbReference type="NCBI Taxonomy" id="381634"/>
    <lineage>
        <taxon>Bacteria</taxon>
        <taxon>Bacillati</taxon>
        <taxon>Bacillota</taxon>
        <taxon>Bacilli</taxon>
        <taxon>Bacillales</taxon>
        <taxon>Staphylococcaceae</taxon>
        <taxon>Salinicoccus</taxon>
    </lineage>
</organism>